<dbReference type="Proteomes" id="UP000095591">
    <property type="component" value="Unassembled WGS sequence"/>
</dbReference>
<dbReference type="InterPro" id="IPR055259">
    <property type="entry name" value="YkvP/CgeB_Glyco_trans-like"/>
</dbReference>
<accession>A0A173R5T8</accession>
<evidence type="ECO:0000259" key="1">
    <source>
        <dbReference type="Pfam" id="PF13524"/>
    </source>
</evidence>
<reference evidence="7 8" key="1">
    <citation type="submission" date="2015-09" db="EMBL/GenBank/DDBJ databases">
        <authorList>
            <consortium name="Pathogen Informatics"/>
        </authorList>
    </citation>
    <scope>NUCLEOTIDE SEQUENCE [LARGE SCALE GENOMIC DNA]</scope>
    <source>
        <strain evidence="2 8">2789STDY5608872</strain>
        <strain evidence="3 7">2789STDY5834948</strain>
    </source>
</reference>
<dbReference type="EMBL" id="WKMO01000004">
    <property type="protein sequence ID" value="MSB72979.1"/>
    <property type="molecule type" value="Genomic_DNA"/>
</dbReference>
<evidence type="ECO:0000313" key="10">
    <source>
        <dbReference type="Proteomes" id="UP000450599"/>
    </source>
</evidence>
<gene>
    <name evidence="2" type="ORF">ERS852429_00274</name>
    <name evidence="3" type="ORF">ERS852560_04164</name>
    <name evidence="5" type="ORF">GKD54_21275</name>
    <name evidence="4" type="ORF">GKD58_21200</name>
    <name evidence="6" type="ORF">GKD70_06660</name>
</gene>
<evidence type="ECO:0000313" key="2">
    <source>
        <dbReference type="EMBL" id="CUM73344.1"/>
    </source>
</evidence>
<dbReference type="SUPFAM" id="SSF53756">
    <property type="entry name" value="UDP-Glycosyltransferase/glycogen phosphorylase"/>
    <property type="match status" value="1"/>
</dbReference>
<dbReference type="Proteomes" id="UP000450599">
    <property type="component" value="Unassembled WGS sequence"/>
</dbReference>
<dbReference type="EMBL" id="WKMX01000027">
    <property type="protein sequence ID" value="MRZ08683.1"/>
    <property type="molecule type" value="Genomic_DNA"/>
</dbReference>
<dbReference type="Proteomes" id="UP000471216">
    <property type="component" value="Unassembled WGS sequence"/>
</dbReference>
<proteinExistence type="predicted"/>
<dbReference type="EMBL" id="WKMW01000028">
    <property type="protein sequence ID" value="MRY86730.1"/>
    <property type="molecule type" value="Genomic_DNA"/>
</dbReference>
<dbReference type="Pfam" id="PF13524">
    <property type="entry name" value="Glyco_trans_1_2"/>
    <property type="match status" value="1"/>
</dbReference>
<protein>
    <submittedName>
        <fullName evidence="4">Glycosyltransferase</fullName>
    </submittedName>
    <submittedName>
        <fullName evidence="2">Uncharacterized protein conserved in bacteria</fullName>
    </submittedName>
</protein>
<evidence type="ECO:0000313" key="6">
    <source>
        <dbReference type="EMBL" id="MSB72979.1"/>
    </source>
</evidence>
<dbReference type="RefSeq" id="WP_005857340.1">
    <property type="nucleotide sequence ID" value="NZ_BQOC01000001.1"/>
</dbReference>
<evidence type="ECO:0000313" key="4">
    <source>
        <dbReference type="EMBL" id="MRY86730.1"/>
    </source>
</evidence>
<evidence type="ECO:0000313" key="3">
    <source>
        <dbReference type="EMBL" id="CUQ55546.1"/>
    </source>
</evidence>
<dbReference type="OrthoDB" id="7872161at2"/>
<reference evidence="9 10" key="2">
    <citation type="journal article" date="2019" name="Nat. Med.">
        <title>A library of human gut bacterial isolates paired with longitudinal multiomics data enables mechanistic microbiome research.</title>
        <authorList>
            <person name="Poyet M."/>
            <person name="Groussin M."/>
            <person name="Gibbons S.M."/>
            <person name="Avila-Pacheco J."/>
            <person name="Jiang X."/>
            <person name="Kearney S.M."/>
            <person name="Perrotta A.R."/>
            <person name="Berdy B."/>
            <person name="Zhao S."/>
            <person name="Lieberman T.D."/>
            <person name="Swanson P.K."/>
            <person name="Smith M."/>
            <person name="Roesemann S."/>
            <person name="Alexander J.E."/>
            <person name="Rich S.A."/>
            <person name="Livny J."/>
            <person name="Vlamakis H."/>
            <person name="Clish C."/>
            <person name="Bullock K."/>
            <person name="Deik A."/>
            <person name="Scott J."/>
            <person name="Pierce K.A."/>
            <person name="Xavier R.J."/>
            <person name="Alm E.J."/>
        </authorList>
    </citation>
    <scope>NUCLEOTIDE SEQUENCE [LARGE SCALE GENOMIC DNA]</scope>
    <source>
        <strain evidence="5 11">BIOML-A10</strain>
        <strain evidence="4 10">BIOML-A11</strain>
        <strain evidence="6 9">BIOML-A20</strain>
    </source>
</reference>
<evidence type="ECO:0000313" key="8">
    <source>
        <dbReference type="Proteomes" id="UP000095591"/>
    </source>
</evidence>
<dbReference type="Proteomes" id="UP000095332">
    <property type="component" value="Unassembled WGS sequence"/>
</dbReference>
<evidence type="ECO:0000313" key="9">
    <source>
        <dbReference type="Proteomes" id="UP000441609"/>
    </source>
</evidence>
<keyword evidence="4" id="KW-0808">Transferase</keyword>
<organism evidence="2 8">
    <name type="scientific">Parabacteroides distasonis</name>
    <dbReference type="NCBI Taxonomy" id="823"/>
    <lineage>
        <taxon>Bacteria</taxon>
        <taxon>Pseudomonadati</taxon>
        <taxon>Bacteroidota</taxon>
        <taxon>Bacteroidia</taxon>
        <taxon>Bacteroidales</taxon>
        <taxon>Tannerellaceae</taxon>
        <taxon>Parabacteroides</taxon>
    </lineage>
</organism>
<dbReference type="EMBL" id="CYXP01000001">
    <property type="protein sequence ID" value="CUM73344.1"/>
    <property type="molecule type" value="Genomic_DNA"/>
</dbReference>
<dbReference type="EMBL" id="CZBM01000026">
    <property type="protein sequence ID" value="CUQ55546.1"/>
    <property type="molecule type" value="Genomic_DNA"/>
</dbReference>
<feature type="domain" description="Spore protein YkvP/CgeB glycosyl transferase-like" evidence="1">
    <location>
        <begin position="186"/>
        <end position="328"/>
    </location>
</feature>
<evidence type="ECO:0000313" key="7">
    <source>
        <dbReference type="Proteomes" id="UP000095332"/>
    </source>
</evidence>
<sequence>MKIVIVGSKSFDSLEYNLNETFNQQGHSCSIVDIYSSSVSTNKWLRTFDTLARRYSETYDRSVFNRVLDSVLRRDPDLVIGVYRFIHPELVRIIKLNRIHIIHINPDQLTTLERLQLFVEPYDLYFTKDPYMMRFMRDNMKLNVRLYNEAFNTRIHKRPKRDKLTCEQEENIDVLAFGNMYPYRTRMLALMKKRGIHLSLFGNKGPYFSSDLDDCFQGKYIVGKEKARILYGAKIVFNNLHYAEIESVNNKFFEINGSGAFQLCDYRPILKDLLPIDPELVSFRTIDDAVEKINYYLDHPQERYDLSNLIYNHFVEHYSYDSLVEYVLNEAAKI</sequence>
<evidence type="ECO:0000313" key="11">
    <source>
        <dbReference type="Proteomes" id="UP000471216"/>
    </source>
</evidence>
<dbReference type="AlphaFoldDB" id="A0A173R5T8"/>
<name>A0A173R5T8_PARDI</name>
<dbReference type="GO" id="GO:0016740">
    <property type="term" value="F:transferase activity"/>
    <property type="evidence" value="ECO:0007669"/>
    <property type="project" value="UniProtKB-KW"/>
</dbReference>
<evidence type="ECO:0000313" key="5">
    <source>
        <dbReference type="EMBL" id="MRZ08683.1"/>
    </source>
</evidence>
<dbReference type="Proteomes" id="UP000441609">
    <property type="component" value="Unassembled WGS sequence"/>
</dbReference>